<dbReference type="PATRIC" id="fig|716541.4.peg.248"/>
<geneLocation type="plasmid" evidence="1 2">
    <name>pECL_B</name>
</geneLocation>
<dbReference type="KEGG" id="enc:ECL_B033"/>
<protein>
    <submittedName>
        <fullName evidence="1">Uncharacterized protein</fullName>
    </submittedName>
</protein>
<proteinExistence type="predicted"/>
<dbReference type="Proteomes" id="UP000002363">
    <property type="component" value="Plasmid pECL_B"/>
</dbReference>
<name>A0A0H3CWJ3_ENTCC</name>
<dbReference type="RefSeq" id="WP_013087303.1">
    <property type="nucleotide sequence ID" value="NC_014108.1"/>
</dbReference>
<reference evidence="1 2" key="1">
    <citation type="journal article" date="2010" name="J. Bacteriol.">
        <title>Complete genome sequence of Enterobacter cloacae subsp. cloacae type strain ATCC 13047.</title>
        <authorList>
            <person name="Ren Y."/>
            <person name="Ren Y."/>
            <person name="Zhou Z."/>
            <person name="Guo X."/>
            <person name="Li Y."/>
            <person name="Feng L."/>
            <person name="Wang L."/>
        </authorList>
    </citation>
    <scope>NUCLEOTIDE SEQUENCE [LARGE SCALE GENOMIC DNA]</scope>
    <source>
        <strain evidence="2">ATCC 13047 / DSM 30054 / NBRC 13535 / NCTC 10005 / WDCM 00083 / NCDC 279-56</strain>
        <plasmid evidence="1">pECL_B</plasmid>
    </source>
</reference>
<evidence type="ECO:0000313" key="2">
    <source>
        <dbReference type="Proteomes" id="UP000002363"/>
    </source>
</evidence>
<sequence length="101" mass="11869">MIIALKSLLKTINGCKRMKTLFEDIVLKNTKQFIFRVQELNDGSYEVIQQACRVFPDKRVVVQSEKKWHYADLTALREGEYAKSRQGRLFLDDQFWIGKLA</sequence>
<dbReference type="EMBL" id="CP001920">
    <property type="protein sequence ID" value="ADF64995.1"/>
    <property type="molecule type" value="Genomic_DNA"/>
</dbReference>
<dbReference type="OrthoDB" id="9868188at2"/>
<dbReference type="EnsemblBacteria" id="ADF64995">
    <property type="protein sequence ID" value="ADF64995"/>
    <property type="gene ID" value="ECL_B033"/>
</dbReference>
<dbReference type="AlphaFoldDB" id="A0A0H3CWJ3"/>
<accession>A0A0H3CWJ3</accession>
<keyword evidence="2" id="KW-1185">Reference proteome</keyword>
<gene>
    <name evidence="1" type="ordered locus">ECL_B033</name>
</gene>
<dbReference type="HOGENOM" id="CLU_2287233_0_0_6"/>
<organism evidence="1 2">
    <name type="scientific">Enterobacter cloacae subsp. cloacae (strain ATCC 13047 / DSM 30054 / NBRC 13535 / NCTC 10005 / WDCM 00083 / NCDC 279-56)</name>
    <dbReference type="NCBI Taxonomy" id="716541"/>
    <lineage>
        <taxon>Bacteria</taxon>
        <taxon>Pseudomonadati</taxon>
        <taxon>Pseudomonadota</taxon>
        <taxon>Gammaproteobacteria</taxon>
        <taxon>Enterobacterales</taxon>
        <taxon>Enterobacteriaceae</taxon>
        <taxon>Enterobacter</taxon>
        <taxon>Enterobacter cloacae complex</taxon>
    </lineage>
</organism>
<evidence type="ECO:0000313" key="1">
    <source>
        <dbReference type="EMBL" id="ADF64995.1"/>
    </source>
</evidence>
<keyword evidence="1" id="KW-0614">Plasmid</keyword>